<dbReference type="PANTHER" id="PTHR44688">
    <property type="entry name" value="DNA-BINDING TRANSCRIPTIONAL ACTIVATOR DEVR_DOSR"/>
    <property type="match status" value="1"/>
</dbReference>
<dbReference type="Gene3D" id="1.10.10.10">
    <property type="entry name" value="Winged helix-like DNA-binding domain superfamily/Winged helix DNA-binding domain"/>
    <property type="match status" value="1"/>
</dbReference>
<dbReference type="InterPro" id="IPR000792">
    <property type="entry name" value="Tscrpt_reg_LuxR_C"/>
</dbReference>
<dbReference type="RefSeq" id="WP_416204428.1">
    <property type="nucleotide sequence ID" value="NZ_JBBKTX010000001.1"/>
</dbReference>
<dbReference type="Pfam" id="PF00196">
    <property type="entry name" value="GerE"/>
    <property type="match status" value="1"/>
</dbReference>
<dbReference type="InterPro" id="IPR041617">
    <property type="entry name" value="TPR_MalT"/>
</dbReference>
<feature type="domain" description="HTH luxR-type" evidence="4">
    <location>
        <begin position="797"/>
        <end position="862"/>
    </location>
</feature>
<sequence length="864" mass="97188">MTTSEHYSHNTSLAALADVLAAPLLLARRCPPAPLSPCIKRLDYPLDATTPGLVWIHAPAGFGKTQYLLEWYHHWQGQGLNVIWFNCEVTDDAALLLQALLAGDGSAAAIELARHCWPLAETPAFAAGQLESILINWLALIDRPLCVCVDNLQNLDETGWRLVQLLISRVPETCSLALATRRAPSGASVVFRHPSLLAVAVRQLTFSLPQQQRWLAEHGLSLDQDEQLLLDRRLGGWPAALGIWLACVRAYATLEVMAPGLGMFELQDYWFSDVVADQSAENRLLLQQLAVLEYGCEDLLRRLNQWDSSAGIDELLRNGFLQPLDQAGWVKVAAPFRRLIFATVTEVQREQWHRLAFYWYGEHQQPVRALEHAQKTAMAAELAPWMESQAEALLASLDIAGLIDWCELAGDQVLNQSPRLMQLACWAWLVSHRQRRAESMLRQLMHRQLLDDAELAALQGYLARLKGQQKSAISLCKKALDGLSGDRYSIRFLMCSTLTYLSLGETDLDNARAWNRRAMQLARQHGGWALEALAMFDQGRIELHRGHLEFSLDLIDAGIQLLRDKPGRIAVVPMGRLMVYRAFLLWVTHRHPDTLPDLLEQGSRYCREGADVMICYGYGLQAMIAAADGHCRQALDLLDEVERLMHSWGVESASYLWLILVKANVWISQGKHHRAQGCLVELLQGQPVAHLPRPEVFPLLPDFAAATQARLYLVCGRFHDCLAEVDEWLRCNSSPMIMMLIQLIRAAALRGCNQIAESQHIFNQVGHQLRQEGISMSFKAWLPELYAPAREAESTFTTTARVQLSEREHDVLRKIAEGLSNQEIASQLFISLHTVKTHARKINIKLGVKNRTQAIHKAKELLLL</sequence>
<evidence type="ECO:0000259" key="4">
    <source>
        <dbReference type="PROSITE" id="PS50043"/>
    </source>
</evidence>
<evidence type="ECO:0000256" key="1">
    <source>
        <dbReference type="ARBA" id="ARBA00023015"/>
    </source>
</evidence>
<protein>
    <submittedName>
        <fullName evidence="5">LuxR C-terminal-related transcriptional regulator</fullName>
    </submittedName>
</protein>
<dbReference type="Proteomes" id="UP001620597">
    <property type="component" value="Unassembled WGS sequence"/>
</dbReference>
<dbReference type="Gene3D" id="3.40.50.300">
    <property type="entry name" value="P-loop containing nucleotide triphosphate hydrolases"/>
    <property type="match status" value="1"/>
</dbReference>
<dbReference type="EMBL" id="JBBKTX010000001">
    <property type="protein sequence ID" value="MFK4750868.1"/>
    <property type="molecule type" value="Genomic_DNA"/>
</dbReference>
<dbReference type="PANTHER" id="PTHR44688:SF16">
    <property type="entry name" value="DNA-BINDING TRANSCRIPTIONAL ACTIVATOR DEVR_DOSR"/>
    <property type="match status" value="1"/>
</dbReference>
<evidence type="ECO:0000313" key="6">
    <source>
        <dbReference type="Proteomes" id="UP001620597"/>
    </source>
</evidence>
<keyword evidence="2" id="KW-0238">DNA-binding</keyword>
<dbReference type="SUPFAM" id="SSF52540">
    <property type="entry name" value="P-loop containing nucleoside triphosphate hydrolases"/>
    <property type="match status" value="1"/>
</dbReference>
<dbReference type="CDD" id="cd06170">
    <property type="entry name" value="LuxR_C_like"/>
    <property type="match status" value="1"/>
</dbReference>
<keyword evidence="1" id="KW-0805">Transcription regulation</keyword>
<evidence type="ECO:0000256" key="3">
    <source>
        <dbReference type="ARBA" id="ARBA00023163"/>
    </source>
</evidence>
<dbReference type="SUPFAM" id="SSF48452">
    <property type="entry name" value="TPR-like"/>
    <property type="match status" value="1"/>
</dbReference>
<dbReference type="SMART" id="SM00421">
    <property type="entry name" value="HTH_LUXR"/>
    <property type="match status" value="1"/>
</dbReference>
<comment type="caution">
    <text evidence="5">The sequence shown here is derived from an EMBL/GenBank/DDBJ whole genome shotgun (WGS) entry which is preliminary data.</text>
</comment>
<keyword evidence="6" id="KW-1185">Reference proteome</keyword>
<organism evidence="5 6">
    <name type="scientific">Oceanobacter antarcticus</name>
    <dbReference type="NCBI Taxonomy" id="3133425"/>
    <lineage>
        <taxon>Bacteria</taxon>
        <taxon>Pseudomonadati</taxon>
        <taxon>Pseudomonadota</taxon>
        <taxon>Gammaproteobacteria</taxon>
        <taxon>Oceanospirillales</taxon>
        <taxon>Oceanospirillaceae</taxon>
        <taxon>Oceanobacter</taxon>
    </lineage>
</organism>
<keyword evidence="3" id="KW-0804">Transcription</keyword>
<evidence type="ECO:0000256" key="2">
    <source>
        <dbReference type="ARBA" id="ARBA00023125"/>
    </source>
</evidence>
<evidence type="ECO:0000313" key="5">
    <source>
        <dbReference type="EMBL" id="MFK4750868.1"/>
    </source>
</evidence>
<accession>A0ABW8ND42</accession>
<dbReference type="InterPro" id="IPR016032">
    <property type="entry name" value="Sig_transdc_resp-reg_C-effctor"/>
</dbReference>
<dbReference type="PROSITE" id="PS50043">
    <property type="entry name" value="HTH_LUXR_2"/>
    <property type="match status" value="1"/>
</dbReference>
<dbReference type="Pfam" id="PF17874">
    <property type="entry name" value="TPR_MalT"/>
    <property type="match status" value="1"/>
</dbReference>
<proteinExistence type="predicted"/>
<reference evidence="5 6" key="1">
    <citation type="submission" date="2024-03" db="EMBL/GenBank/DDBJ databases">
        <title>High-quality draft genome sequence of Oceanobacter sp. wDCs-4.</title>
        <authorList>
            <person name="Dong C."/>
        </authorList>
    </citation>
    <scope>NUCLEOTIDE SEQUENCE [LARGE SCALE GENOMIC DNA]</scope>
    <source>
        <strain evidence="6">wDCs-4</strain>
    </source>
</reference>
<dbReference type="InterPro" id="IPR036388">
    <property type="entry name" value="WH-like_DNA-bd_sf"/>
</dbReference>
<dbReference type="InterPro" id="IPR011990">
    <property type="entry name" value="TPR-like_helical_dom_sf"/>
</dbReference>
<dbReference type="PRINTS" id="PR00038">
    <property type="entry name" value="HTHLUXR"/>
</dbReference>
<dbReference type="Gene3D" id="1.25.40.10">
    <property type="entry name" value="Tetratricopeptide repeat domain"/>
    <property type="match status" value="1"/>
</dbReference>
<gene>
    <name evidence="5" type="ORF">WG929_00460</name>
</gene>
<dbReference type="InterPro" id="IPR027417">
    <property type="entry name" value="P-loop_NTPase"/>
</dbReference>
<name>A0ABW8ND42_9GAMM</name>
<dbReference type="SUPFAM" id="SSF46894">
    <property type="entry name" value="C-terminal effector domain of the bipartite response regulators"/>
    <property type="match status" value="1"/>
</dbReference>